<evidence type="ECO:0000313" key="2">
    <source>
        <dbReference type="Proteomes" id="UP000276886"/>
    </source>
</evidence>
<gene>
    <name evidence="1" type="ORF">ALQ44_00388</name>
</gene>
<dbReference type="EMBL" id="RBPQ01000244">
    <property type="protein sequence ID" value="RMO22533.1"/>
    <property type="molecule type" value="Genomic_DNA"/>
</dbReference>
<evidence type="ECO:0000313" key="1">
    <source>
        <dbReference type="EMBL" id="RMO22533.1"/>
    </source>
</evidence>
<comment type="caution">
    <text evidence="1">The sequence shown here is derived from an EMBL/GenBank/DDBJ whole genome shotgun (WGS) entry which is preliminary data.</text>
</comment>
<dbReference type="Proteomes" id="UP000276886">
    <property type="component" value="Unassembled WGS sequence"/>
</dbReference>
<organism evidence="1 2">
    <name type="scientific">Pseudomonas syringae pv. pisi</name>
    <dbReference type="NCBI Taxonomy" id="59510"/>
    <lineage>
        <taxon>Bacteria</taxon>
        <taxon>Pseudomonadati</taxon>
        <taxon>Pseudomonadota</taxon>
        <taxon>Gammaproteobacteria</taxon>
        <taxon>Pseudomonadales</taxon>
        <taxon>Pseudomonadaceae</taxon>
        <taxon>Pseudomonas</taxon>
        <taxon>Pseudomonas syringae</taxon>
    </lineage>
</organism>
<dbReference type="AlphaFoldDB" id="A0A3M3TNL7"/>
<name>A0A3M3TNL7_PSESJ</name>
<sequence length="362" mass="40641">MMGYLAASIAPEALREGSYMSGKRIPTLDKKKVLDNAVTSIQLGIEDYQLSQGKSGNPHRAVSAARNLFAGVLLLFKYKISTLAESPEHAASLIYKARKFKPCRTSGGMIEWRPELEKNKTIDVGDIELHFEGLGIRTDWPAVNALQACRNDLEHLHAKHPLEDINKFLLDLFPLLRDFITHELSENPAALLGNTWEVMLKNHEFFARNSDEIQHRWAELGVMEHTHALFKTCVCRACGSSLLEPNREDVQSGMPFDCSEFRYNCLACNQTDPFVEMLAEQLRFAKGDPFSEEELITGCNCCGAPTFDLTECQCHLCGYVYSPPRCAGCHTVLEGYEAENGSVCDRCSEYAHYNDEFEPSIS</sequence>
<proteinExistence type="predicted"/>
<accession>A0A3M3TNL7</accession>
<protein>
    <submittedName>
        <fullName evidence="1">Uncharacterized protein</fullName>
    </submittedName>
</protein>
<reference evidence="1 2" key="1">
    <citation type="submission" date="2018-08" db="EMBL/GenBank/DDBJ databases">
        <title>Recombination of ecologically and evolutionarily significant loci maintains genetic cohesion in the Pseudomonas syringae species complex.</title>
        <authorList>
            <person name="Dillon M."/>
            <person name="Thakur S."/>
            <person name="Almeida R.N.D."/>
            <person name="Weir B.S."/>
            <person name="Guttman D.S."/>
        </authorList>
    </citation>
    <scope>NUCLEOTIDE SEQUENCE [LARGE SCALE GENOMIC DNA]</scope>
    <source>
        <strain evidence="1 2">ICMP 2788</strain>
    </source>
</reference>